<proteinExistence type="predicted"/>
<comment type="caution">
    <text evidence="1">The sequence shown here is derived from an EMBL/GenBank/DDBJ whole genome shotgun (WGS) entry which is preliminary data.</text>
</comment>
<keyword evidence="2" id="KW-1185">Reference proteome</keyword>
<gene>
    <name evidence="1" type="ORF">BHAOGJBA_2830</name>
</gene>
<dbReference type="EMBL" id="BPQO01000011">
    <property type="protein sequence ID" value="GJD89304.1"/>
    <property type="molecule type" value="Genomic_DNA"/>
</dbReference>
<protein>
    <submittedName>
        <fullName evidence="1">Uncharacterized protein</fullName>
    </submittedName>
</protein>
<dbReference type="AlphaFoldDB" id="A0AAV4ZMJ3"/>
<organism evidence="1 2">
    <name type="scientific">Methylobacterium hispanicum</name>
    <dbReference type="NCBI Taxonomy" id="270350"/>
    <lineage>
        <taxon>Bacteria</taxon>
        <taxon>Pseudomonadati</taxon>
        <taxon>Pseudomonadota</taxon>
        <taxon>Alphaproteobacteria</taxon>
        <taxon>Hyphomicrobiales</taxon>
        <taxon>Methylobacteriaceae</taxon>
        <taxon>Methylobacterium</taxon>
    </lineage>
</organism>
<evidence type="ECO:0000313" key="2">
    <source>
        <dbReference type="Proteomes" id="UP001055247"/>
    </source>
</evidence>
<dbReference type="Proteomes" id="UP001055247">
    <property type="component" value="Unassembled WGS sequence"/>
</dbReference>
<sequence>MRREMREATARGLADETRRTMERLRVSLDKNHWAWPVKKRLLAEELLREPMEVDDVPQIHVSEMAFKLLKQVNDAIAAVRERVAADANHDWLERARDPEVRRAVHDALQILCEMDQDRESLRNGYGWGKSHSHAGHVLGGLQELSVIEASQALAAVWRHRKQVRPELRQAIFGSAEA</sequence>
<reference evidence="1" key="1">
    <citation type="journal article" date="2016" name="Front. Microbiol.">
        <title>Genome Sequence of the Piezophilic, Mesophilic Sulfate-Reducing Bacterium Desulfovibrio indicus J2T.</title>
        <authorList>
            <person name="Cao J."/>
            <person name="Maignien L."/>
            <person name="Shao Z."/>
            <person name="Alain K."/>
            <person name="Jebbar M."/>
        </authorList>
    </citation>
    <scope>NUCLEOTIDE SEQUENCE</scope>
    <source>
        <strain evidence="1">DSM 16372</strain>
    </source>
</reference>
<evidence type="ECO:0000313" key="1">
    <source>
        <dbReference type="EMBL" id="GJD89304.1"/>
    </source>
</evidence>
<name>A0AAV4ZMJ3_9HYPH</name>
<accession>A0AAV4ZMJ3</accession>
<reference evidence="1" key="2">
    <citation type="submission" date="2021-08" db="EMBL/GenBank/DDBJ databases">
        <authorList>
            <person name="Tani A."/>
            <person name="Ola A."/>
            <person name="Ogura Y."/>
            <person name="Katsura K."/>
            <person name="Hayashi T."/>
        </authorList>
    </citation>
    <scope>NUCLEOTIDE SEQUENCE</scope>
    <source>
        <strain evidence="1">DSM 16372</strain>
    </source>
</reference>